<dbReference type="Proteomes" id="UP000552045">
    <property type="component" value="Unassembled WGS sequence"/>
</dbReference>
<feature type="domain" description="CN hydrolase" evidence="1">
    <location>
        <begin position="1"/>
        <end position="117"/>
    </location>
</feature>
<evidence type="ECO:0000259" key="1">
    <source>
        <dbReference type="PROSITE" id="PS50263"/>
    </source>
</evidence>
<evidence type="ECO:0000313" key="3">
    <source>
        <dbReference type="Proteomes" id="UP000552045"/>
    </source>
</evidence>
<dbReference type="PROSITE" id="PS50263">
    <property type="entry name" value="CN_HYDROLASE"/>
    <property type="match status" value="1"/>
</dbReference>
<reference evidence="2 3" key="1">
    <citation type="submission" date="2020-07" db="EMBL/GenBank/DDBJ databases">
        <title>Sequencing the genomes of 1000 actinobacteria strains.</title>
        <authorList>
            <person name="Klenk H.-P."/>
        </authorList>
    </citation>
    <scope>NUCLEOTIDE SEQUENCE [LARGE SCALE GENOMIC DNA]</scope>
    <source>
        <strain evidence="2 3">DSM 22185</strain>
    </source>
</reference>
<proteinExistence type="predicted"/>
<dbReference type="EMBL" id="JACCBH010000001">
    <property type="protein sequence ID" value="NYD54013.1"/>
    <property type="molecule type" value="Genomic_DNA"/>
</dbReference>
<accession>A0A7Y9EU56</accession>
<dbReference type="SUPFAM" id="SSF56317">
    <property type="entry name" value="Carbon-nitrogen hydrolase"/>
    <property type="match status" value="1"/>
</dbReference>
<name>A0A7Y9EU56_9MICO</name>
<evidence type="ECO:0000313" key="2">
    <source>
        <dbReference type="EMBL" id="NYD54013.1"/>
    </source>
</evidence>
<protein>
    <recommendedName>
        <fullName evidence="1">CN hydrolase domain-containing protein</fullName>
    </recommendedName>
</protein>
<dbReference type="SUPFAM" id="SSF52499">
    <property type="entry name" value="Isochorismatase-like hydrolases"/>
    <property type="match status" value="1"/>
</dbReference>
<dbReference type="AlphaFoldDB" id="A0A7Y9EU56"/>
<dbReference type="InterPro" id="IPR036526">
    <property type="entry name" value="C-N_Hydrolase_sf"/>
</dbReference>
<dbReference type="Gene3D" id="3.40.50.850">
    <property type="entry name" value="Isochorismatase-like"/>
    <property type="match status" value="1"/>
</dbReference>
<comment type="caution">
    <text evidence="2">The sequence shown here is derived from an EMBL/GenBank/DDBJ whole genome shotgun (WGS) entry which is preliminary data.</text>
</comment>
<organism evidence="2 3">
    <name type="scientific">Microbacterium pseudoresistens</name>
    <dbReference type="NCBI Taxonomy" id="640634"/>
    <lineage>
        <taxon>Bacteria</taxon>
        <taxon>Bacillati</taxon>
        <taxon>Actinomycetota</taxon>
        <taxon>Actinomycetes</taxon>
        <taxon>Micrococcales</taxon>
        <taxon>Microbacteriaceae</taxon>
        <taxon>Microbacterium</taxon>
    </lineage>
</organism>
<dbReference type="Gene3D" id="3.60.110.10">
    <property type="entry name" value="Carbon-nitrogen hydrolase"/>
    <property type="match status" value="1"/>
</dbReference>
<dbReference type="InterPro" id="IPR036380">
    <property type="entry name" value="Isochorismatase-like_sf"/>
</dbReference>
<gene>
    <name evidence="2" type="ORF">BKA02_001068</name>
</gene>
<keyword evidence="3" id="KW-1185">Reference proteome</keyword>
<dbReference type="InterPro" id="IPR003010">
    <property type="entry name" value="C-N_Hydrolase"/>
</dbReference>
<sequence length="198" mass="21217">MCYDLEFPEVPRALALAGADIIAAPVNWLLLPRPEGEHAPEVVQAMADDRGASRPARAAFVPATIAARDGDARGAGRGGNAAAVLNDMINSNLTTRDDPERMEKICASGIVESTVALVAAARESGIPIFWIQVERRADRADTMSIKTDLLHRRVTVPKPPVLAGSFEAQNIDELPIDLDDQAEWRALCAPVPISDTTS</sequence>